<dbReference type="InterPro" id="IPR036638">
    <property type="entry name" value="HLH_DNA-bd_sf"/>
</dbReference>
<dbReference type="PROSITE" id="PS50888">
    <property type="entry name" value="BHLH"/>
    <property type="match status" value="1"/>
</dbReference>
<keyword evidence="3" id="KW-0539">Nucleus</keyword>
<evidence type="ECO:0000256" key="1">
    <source>
        <dbReference type="ARBA" id="ARBA00004123"/>
    </source>
</evidence>
<sequence>MPDLNGELSLRRSYLPTAERYGQDRREIGPRSGEDRLTNIHSSKWPGWHYSASFHPGMTHGENKGTGGSPEEDDEWRVQRGEENAPLKSDLPKSMPNSDISLTQYALIISEEEDSSEEHVLAPRSHREVNEAFEALKRRASPNPGQRLPKVEILRNAIEYIESLEEILQGPTSMSYPNDSNPNYLITDKLQEYTQNLRLSSPIDIPVEARITPSLPLEILPSPPVLSVHPRSSDPIDDQSIIILPRLMNRS</sequence>
<protein>
    <recommendedName>
        <fullName evidence="5">BHLH domain-containing protein</fullName>
    </recommendedName>
</protein>
<proteinExistence type="predicted"/>
<dbReference type="GO" id="GO:0005634">
    <property type="term" value="C:nucleus"/>
    <property type="evidence" value="ECO:0007669"/>
    <property type="project" value="UniProtKB-SubCell"/>
</dbReference>
<dbReference type="InterPro" id="IPR039704">
    <property type="entry name" value="Myogenic_factor"/>
</dbReference>
<dbReference type="GO" id="GO:0007517">
    <property type="term" value="P:muscle organ development"/>
    <property type="evidence" value="ECO:0007669"/>
    <property type="project" value="InterPro"/>
</dbReference>
<dbReference type="SMART" id="SM00353">
    <property type="entry name" value="HLH"/>
    <property type="match status" value="1"/>
</dbReference>
<dbReference type="EMBL" id="OV725082">
    <property type="protein sequence ID" value="CAH1404361.1"/>
    <property type="molecule type" value="Genomic_DNA"/>
</dbReference>
<evidence type="ECO:0000256" key="4">
    <source>
        <dbReference type="SAM" id="MobiDB-lite"/>
    </source>
</evidence>
<comment type="subcellular location">
    <subcellularLocation>
        <location evidence="1">Nucleus</location>
    </subcellularLocation>
</comment>
<dbReference type="GO" id="GO:0000981">
    <property type="term" value="F:DNA-binding transcription factor activity, RNA polymerase II-specific"/>
    <property type="evidence" value="ECO:0007669"/>
    <property type="project" value="TreeGrafter"/>
</dbReference>
<keyword evidence="2" id="KW-0238">DNA-binding</keyword>
<evidence type="ECO:0000259" key="5">
    <source>
        <dbReference type="PROSITE" id="PS50888"/>
    </source>
</evidence>
<dbReference type="AlphaFoldDB" id="A0A9P0HMX5"/>
<dbReference type="Gene3D" id="4.10.280.10">
    <property type="entry name" value="Helix-loop-helix DNA-binding domain"/>
    <property type="match status" value="1"/>
</dbReference>
<dbReference type="InterPro" id="IPR011598">
    <property type="entry name" value="bHLH_dom"/>
</dbReference>
<evidence type="ECO:0000313" key="7">
    <source>
        <dbReference type="Proteomes" id="UP001152798"/>
    </source>
</evidence>
<feature type="domain" description="BHLH" evidence="5">
    <location>
        <begin position="113"/>
        <end position="164"/>
    </location>
</feature>
<keyword evidence="7" id="KW-1185">Reference proteome</keyword>
<dbReference type="OrthoDB" id="10049614at2759"/>
<organism evidence="6 7">
    <name type="scientific">Nezara viridula</name>
    <name type="common">Southern green stink bug</name>
    <name type="synonym">Cimex viridulus</name>
    <dbReference type="NCBI Taxonomy" id="85310"/>
    <lineage>
        <taxon>Eukaryota</taxon>
        <taxon>Metazoa</taxon>
        <taxon>Ecdysozoa</taxon>
        <taxon>Arthropoda</taxon>
        <taxon>Hexapoda</taxon>
        <taxon>Insecta</taxon>
        <taxon>Pterygota</taxon>
        <taxon>Neoptera</taxon>
        <taxon>Paraneoptera</taxon>
        <taxon>Hemiptera</taxon>
        <taxon>Heteroptera</taxon>
        <taxon>Panheteroptera</taxon>
        <taxon>Pentatomomorpha</taxon>
        <taxon>Pentatomoidea</taxon>
        <taxon>Pentatomidae</taxon>
        <taxon>Pentatominae</taxon>
        <taxon>Nezara</taxon>
    </lineage>
</organism>
<dbReference type="GO" id="GO:0045663">
    <property type="term" value="P:positive regulation of myoblast differentiation"/>
    <property type="evidence" value="ECO:0007669"/>
    <property type="project" value="TreeGrafter"/>
</dbReference>
<accession>A0A9P0HMX5</accession>
<evidence type="ECO:0000256" key="2">
    <source>
        <dbReference type="ARBA" id="ARBA00023125"/>
    </source>
</evidence>
<dbReference type="Pfam" id="PF00010">
    <property type="entry name" value="HLH"/>
    <property type="match status" value="1"/>
</dbReference>
<dbReference type="GO" id="GO:0000978">
    <property type="term" value="F:RNA polymerase II cis-regulatory region sequence-specific DNA binding"/>
    <property type="evidence" value="ECO:0007669"/>
    <property type="project" value="TreeGrafter"/>
</dbReference>
<feature type="compositionally biased region" description="Basic and acidic residues" evidence="4">
    <location>
        <begin position="21"/>
        <end position="38"/>
    </location>
</feature>
<gene>
    <name evidence="6" type="ORF">NEZAVI_LOCUS12784</name>
</gene>
<evidence type="ECO:0000256" key="3">
    <source>
        <dbReference type="ARBA" id="ARBA00023242"/>
    </source>
</evidence>
<dbReference type="PANTHER" id="PTHR11534:SF9">
    <property type="entry name" value="MYOGENIC-DETERMINATION PROTEIN"/>
    <property type="match status" value="1"/>
</dbReference>
<dbReference type="GO" id="GO:0046983">
    <property type="term" value="F:protein dimerization activity"/>
    <property type="evidence" value="ECO:0007669"/>
    <property type="project" value="InterPro"/>
</dbReference>
<dbReference type="Proteomes" id="UP001152798">
    <property type="component" value="Chromosome 6"/>
</dbReference>
<dbReference type="SUPFAM" id="SSF47459">
    <property type="entry name" value="HLH, helix-loop-helix DNA-binding domain"/>
    <property type="match status" value="1"/>
</dbReference>
<evidence type="ECO:0000313" key="6">
    <source>
        <dbReference type="EMBL" id="CAH1404361.1"/>
    </source>
</evidence>
<dbReference type="PANTHER" id="PTHR11534">
    <property type="entry name" value="MYOGENIC FACTOR"/>
    <property type="match status" value="1"/>
</dbReference>
<feature type="region of interest" description="Disordered" evidence="4">
    <location>
        <begin position="1"/>
        <end position="76"/>
    </location>
</feature>
<name>A0A9P0HMX5_NEZVI</name>
<reference evidence="6" key="1">
    <citation type="submission" date="2022-01" db="EMBL/GenBank/DDBJ databases">
        <authorList>
            <person name="King R."/>
        </authorList>
    </citation>
    <scope>NUCLEOTIDE SEQUENCE</scope>
</reference>